<feature type="transmembrane region" description="Helical" evidence="1">
    <location>
        <begin position="6"/>
        <end position="26"/>
    </location>
</feature>
<dbReference type="Proteomes" id="UP000320948">
    <property type="component" value="Unassembled WGS sequence"/>
</dbReference>
<gene>
    <name evidence="2" type="ORF">DI628_01205</name>
</gene>
<evidence type="ECO:0000313" key="2">
    <source>
        <dbReference type="EMBL" id="TKW61276.1"/>
    </source>
</evidence>
<evidence type="ECO:0000256" key="1">
    <source>
        <dbReference type="SAM" id="Phobius"/>
    </source>
</evidence>
<proteinExistence type="predicted"/>
<name>A0A6N4R284_BLAVI</name>
<evidence type="ECO:0008006" key="4">
    <source>
        <dbReference type="Google" id="ProtNLM"/>
    </source>
</evidence>
<protein>
    <recommendedName>
        <fullName evidence="4">HIG1 domain-containing protein</fullName>
    </recommendedName>
</protein>
<comment type="caution">
    <text evidence="2">The sequence shown here is derived from an EMBL/GenBank/DDBJ whole genome shotgun (WGS) entry which is preliminary data.</text>
</comment>
<feature type="transmembrane region" description="Helical" evidence="1">
    <location>
        <begin position="46"/>
        <end position="66"/>
    </location>
</feature>
<sequence length="67" mass="7364">MFTHPFAYVMIATFLAALVTLVLGVAGMSKSQDCTQNPDRSTKLMALRVGLCIALLIEIIIYIAYIK</sequence>
<keyword evidence="1" id="KW-1133">Transmembrane helix</keyword>
<keyword evidence="1" id="KW-0472">Membrane</keyword>
<dbReference type="EMBL" id="VAFM01000001">
    <property type="protein sequence ID" value="TKW61276.1"/>
    <property type="molecule type" value="Genomic_DNA"/>
</dbReference>
<reference evidence="2 3" key="1">
    <citation type="journal article" date="2017" name="Nat. Commun.">
        <title>In situ click chemistry generation of cyclooxygenase-2 inhibitors.</title>
        <authorList>
            <person name="Bhardwaj A."/>
            <person name="Kaur J."/>
            <person name="Wuest M."/>
            <person name="Wuest F."/>
        </authorList>
    </citation>
    <scope>NUCLEOTIDE SEQUENCE [LARGE SCALE GENOMIC DNA]</scope>
    <source>
        <strain evidence="2">S2_018_000_R2_106</strain>
    </source>
</reference>
<accession>A0A6N4R284</accession>
<evidence type="ECO:0000313" key="3">
    <source>
        <dbReference type="Proteomes" id="UP000320948"/>
    </source>
</evidence>
<organism evidence="2 3">
    <name type="scientific">Blastochloris viridis</name>
    <name type="common">Rhodopseudomonas viridis</name>
    <dbReference type="NCBI Taxonomy" id="1079"/>
    <lineage>
        <taxon>Bacteria</taxon>
        <taxon>Pseudomonadati</taxon>
        <taxon>Pseudomonadota</taxon>
        <taxon>Alphaproteobacteria</taxon>
        <taxon>Hyphomicrobiales</taxon>
        <taxon>Blastochloridaceae</taxon>
        <taxon>Blastochloris</taxon>
    </lineage>
</organism>
<dbReference type="AlphaFoldDB" id="A0A6N4R284"/>
<keyword evidence="1" id="KW-0812">Transmembrane</keyword>